<reference evidence="4" key="1">
    <citation type="submission" date="2021-12" db="EMBL/GenBank/DDBJ databases">
        <authorList>
            <person name="King R."/>
        </authorList>
    </citation>
    <scope>NUCLEOTIDE SEQUENCE</scope>
</reference>
<name>A0ABN8ATW7_CHISP</name>
<dbReference type="PROSITE" id="PS50102">
    <property type="entry name" value="RRM"/>
    <property type="match status" value="1"/>
</dbReference>
<dbReference type="Proteomes" id="UP001153292">
    <property type="component" value="Chromosome 1"/>
</dbReference>
<sequence>MCSESVPKNFEKASDILPLLTYGLTSVKEFCKAEEEKSHQEWLKKAGLDEEELHLLNEIQSDLPKHSSKIESSILNTKLESIRNKISNLPENDGSSKQNDQDLERHTSRFYPKGHPMHQLKELEENIFGHLKDDRLPITKRRKILRHLERKQERTLSKQILTPVISDQVNQQMTVNRHGSLWDVKEIPPTTSVTQSKLSLHENRNNEMDGKGMSKIGPRQPTMYTVKENKIVRLEPLNDQDEVKAVDIVIPVNSAEVQLLEGTKMSLNNIRKIDRFKGYEPGIPSKVLYLKNIAPSVTQDRLSSLFKQFVYDNGGPIDVRLMSGRMRGQAFVAFQNETMAKQALEDVNGTIIKGRPVIIQFGKNSNRIQTDKNR</sequence>
<evidence type="ECO:0000256" key="1">
    <source>
        <dbReference type="ARBA" id="ARBA00022884"/>
    </source>
</evidence>
<evidence type="ECO:0000256" key="2">
    <source>
        <dbReference type="PROSITE-ProRule" id="PRU00176"/>
    </source>
</evidence>
<dbReference type="SUPFAM" id="SSF54928">
    <property type="entry name" value="RNA-binding domain, RBD"/>
    <property type="match status" value="1"/>
</dbReference>
<proteinExistence type="predicted"/>
<accession>A0ABN8ATW7</accession>
<evidence type="ECO:0000313" key="4">
    <source>
        <dbReference type="EMBL" id="CAH0397069.1"/>
    </source>
</evidence>
<dbReference type="InterPro" id="IPR035979">
    <property type="entry name" value="RBD_domain_sf"/>
</dbReference>
<dbReference type="InterPro" id="IPR012677">
    <property type="entry name" value="Nucleotide-bd_a/b_plait_sf"/>
</dbReference>
<evidence type="ECO:0000259" key="3">
    <source>
        <dbReference type="PROSITE" id="PS50102"/>
    </source>
</evidence>
<dbReference type="PANTHER" id="PTHR16105:SF2">
    <property type="entry name" value="RNA-BINDING PROTEIN 41"/>
    <property type="match status" value="1"/>
</dbReference>
<gene>
    <name evidence="4" type="ORF">CHILSU_LOCUS130</name>
</gene>
<dbReference type="SMART" id="SM00360">
    <property type="entry name" value="RRM"/>
    <property type="match status" value="1"/>
</dbReference>
<feature type="domain" description="RRM" evidence="3">
    <location>
        <begin position="286"/>
        <end position="364"/>
    </location>
</feature>
<keyword evidence="1 2" id="KW-0694">RNA-binding</keyword>
<evidence type="ECO:0000313" key="5">
    <source>
        <dbReference type="Proteomes" id="UP001153292"/>
    </source>
</evidence>
<dbReference type="Gene3D" id="3.30.70.330">
    <property type="match status" value="1"/>
</dbReference>
<dbReference type="EMBL" id="OU963894">
    <property type="protein sequence ID" value="CAH0397069.1"/>
    <property type="molecule type" value="Genomic_DNA"/>
</dbReference>
<keyword evidence="5" id="KW-1185">Reference proteome</keyword>
<protein>
    <recommendedName>
        <fullName evidence="3">RRM domain-containing protein</fullName>
    </recommendedName>
</protein>
<dbReference type="InterPro" id="IPR045164">
    <property type="entry name" value="RBM41/RNPC3"/>
</dbReference>
<dbReference type="PANTHER" id="PTHR16105">
    <property type="entry name" value="RNA-BINDING REGION-CONTAINING PROTEIN 3"/>
    <property type="match status" value="1"/>
</dbReference>
<organism evidence="4 5">
    <name type="scientific">Chilo suppressalis</name>
    <name type="common">Asiatic rice borer moth</name>
    <dbReference type="NCBI Taxonomy" id="168631"/>
    <lineage>
        <taxon>Eukaryota</taxon>
        <taxon>Metazoa</taxon>
        <taxon>Ecdysozoa</taxon>
        <taxon>Arthropoda</taxon>
        <taxon>Hexapoda</taxon>
        <taxon>Insecta</taxon>
        <taxon>Pterygota</taxon>
        <taxon>Neoptera</taxon>
        <taxon>Endopterygota</taxon>
        <taxon>Lepidoptera</taxon>
        <taxon>Glossata</taxon>
        <taxon>Ditrysia</taxon>
        <taxon>Pyraloidea</taxon>
        <taxon>Crambidae</taxon>
        <taxon>Crambinae</taxon>
        <taxon>Chilo</taxon>
    </lineage>
</organism>
<dbReference type="Pfam" id="PF00076">
    <property type="entry name" value="RRM_1"/>
    <property type="match status" value="1"/>
</dbReference>
<dbReference type="InterPro" id="IPR000504">
    <property type="entry name" value="RRM_dom"/>
</dbReference>